<dbReference type="SUPFAM" id="SSF56112">
    <property type="entry name" value="Protein kinase-like (PK-like)"/>
    <property type="match status" value="1"/>
</dbReference>
<dbReference type="GO" id="GO:0004672">
    <property type="term" value="F:protein kinase activity"/>
    <property type="evidence" value="ECO:0007669"/>
    <property type="project" value="InterPro"/>
</dbReference>
<dbReference type="PANTHER" id="PTHR48055">
    <property type="entry name" value="LEUCINE-RICH REPEAT RECEPTOR PROTEIN KINASE EMS1"/>
    <property type="match status" value="1"/>
</dbReference>
<dbReference type="Gene3D" id="1.10.510.10">
    <property type="entry name" value="Transferase(Phosphotransferase) domain 1"/>
    <property type="match status" value="1"/>
</dbReference>
<evidence type="ECO:0000313" key="2">
    <source>
        <dbReference type="EMBL" id="KAE9615760.1"/>
    </source>
</evidence>
<dbReference type="PROSITE" id="PS50011">
    <property type="entry name" value="PROTEIN_KINASE_DOM"/>
    <property type="match status" value="1"/>
</dbReference>
<reference evidence="3" key="1">
    <citation type="journal article" date="2020" name="Nat. Commun.">
        <title>Genome sequence of the cluster root forming white lupin.</title>
        <authorList>
            <person name="Hufnagel B."/>
            <person name="Marques A."/>
            <person name="Soriano A."/>
            <person name="Marques L."/>
            <person name="Divol F."/>
            <person name="Doumas P."/>
            <person name="Sallet E."/>
            <person name="Mancinotti D."/>
            <person name="Carrere S."/>
            <person name="Marande W."/>
            <person name="Arribat S."/>
            <person name="Keller J."/>
            <person name="Huneau C."/>
            <person name="Blein T."/>
            <person name="Aime D."/>
            <person name="Laguerre M."/>
            <person name="Taylor J."/>
            <person name="Schubert V."/>
            <person name="Nelson M."/>
            <person name="Geu-Flores F."/>
            <person name="Crespi M."/>
            <person name="Gallardo-Guerrero K."/>
            <person name="Delaux P.-M."/>
            <person name="Salse J."/>
            <person name="Berges H."/>
            <person name="Guyot R."/>
            <person name="Gouzy J."/>
            <person name="Peret B."/>
        </authorList>
    </citation>
    <scope>NUCLEOTIDE SEQUENCE [LARGE SCALE GENOMIC DNA]</scope>
    <source>
        <strain evidence="3">cv. Amiga</strain>
    </source>
</reference>
<dbReference type="AlphaFoldDB" id="A0A6A4QPC0"/>
<accession>A0A6A4QPC0</accession>
<keyword evidence="3" id="KW-1185">Reference proteome</keyword>
<comment type="caution">
    <text evidence="2">The sequence shown here is derived from an EMBL/GenBank/DDBJ whole genome shotgun (WGS) entry which is preliminary data.</text>
</comment>
<proteinExistence type="predicted"/>
<dbReference type="OrthoDB" id="1422890at2759"/>
<dbReference type="GO" id="GO:0005524">
    <property type="term" value="F:ATP binding"/>
    <property type="evidence" value="ECO:0007669"/>
    <property type="project" value="InterPro"/>
</dbReference>
<dbReference type="Pfam" id="PF00069">
    <property type="entry name" value="Pkinase"/>
    <property type="match status" value="1"/>
</dbReference>
<dbReference type="EMBL" id="WOCE01000004">
    <property type="protein sequence ID" value="KAE9615760.1"/>
    <property type="molecule type" value="Genomic_DNA"/>
</dbReference>
<dbReference type="InterPro" id="IPR000719">
    <property type="entry name" value="Prot_kinase_dom"/>
</dbReference>
<evidence type="ECO:0000313" key="3">
    <source>
        <dbReference type="Proteomes" id="UP000447434"/>
    </source>
</evidence>
<evidence type="ECO:0000259" key="1">
    <source>
        <dbReference type="PROSITE" id="PS50011"/>
    </source>
</evidence>
<sequence>MHWIIFSTNQSKLLFIAILSRATSFLDDDLVAHLGDFGLARLLHEDTSYSIRIREQANSSTLKGTIGYVPPEYGACGLESPEGDIYSYGILILEMLTGKKPTDSMFGEGLSLHNYCKMAIPEGITEVTDARFLILYHEEQMEVTQQEIEDKFKECLVSLAKIGVACSDEFPAHRMNIKDVIVELHAIKQKLLH</sequence>
<name>A0A6A4QPC0_LUPAL</name>
<dbReference type="Proteomes" id="UP000447434">
    <property type="component" value="Chromosome 4"/>
</dbReference>
<gene>
    <name evidence="2" type="ORF">Lalb_Chr04g0258711</name>
</gene>
<dbReference type="InterPro" id="IPR011009">
    <property type="entry name" value="Kinase-like_dom_sf"/>
</dbReference>
<dbReference type="PANTHER" id="PTHR48055:SF57">
    <property type="entry name" value="PROTEIN KINASE DOMAIN-CONTAINING PROTEIN"/>
    <property type="match status" value="1"/>
</dbReference>
<dbReference type="GO" id="GO:0016020">
    <property type="term" value="C:membrane"/>
    <property type="evidence" value="ECO:0007669"/>
    <property type="project" value="TreeGrafter"/>
</dbReference>
<dbReference type="InterPro" id="IPR051564">
    <property type="entry name" value="LRR_receptor-like_kinase"/>
</dbReference>
<protein>
    <recommendedName>
        <fullName evidence="1">Protein kinase domain-containing protein</fullName>
    </recommendedName>
</protein>
<feature type="domain" description="Protein kinase" evidence="1">
    <location>
        <begin position="1"/>
        <end position="193"/>
    </location>
</feature>
<organism evidence="2 3">
    <name type="scientific">Lupinus albus</name>
    <name type="common">White lupine</name>
    <name type="synonym">Lupinus termis</name>
    <dbReference type="NCBI Taxonomy" id="3870"/>
    <lineage>
        <taxon>Eukaryota</taxon>
        <taxon>Viridiplantae</taxon>
        <taxon>Streptophyta</taxon>
        <taxon>Embryophyta</taxon>
        <taxon>Tracheophyta</taxon>
        <taxon>Spermatophyta</taxon>
        <taxon>Magnoliopsida</taxon>
        <taxon>eudicotyledons</taxon>
        <taxon>Gunneridae</taxon>
        <taxon>Pentapetalae</taxon>
        <taxon>rosids</taxon>
        <taxon>fabids</taxon>
        <taxon>Fabales</taxon>
        <taxon>Fabaceae</taxon>
        <taxon>Papilionoideae</taxon>
        <taxon>50 kb inversion clade</taxon>
        <taxon>genistoids sensu lato</taxon>
        <taxon>core genistoids</taxon>
        <taxon>Genisteae</taxon>
        <taxon>Lupinus</taxon>
    </lineage>
</organism>